<evidence type="ECO:0008006" key="4">
    <source>
        <dbReference type="Google" id="ProtNLM"/>
    </source>
</evidence>
<dbReference type="GO" id="GO:0042023">
    <property type="term" value="P:DNA endoreduplication"/>
    <property type="evidence" value="ECO:0007669"/>
    <property type="project" value="InterPro"/>
</dbReference>
<feature type="compositionally biased region" description="Basic and acidic residues" evidence="1">
    <location>
        <begin position="205"/>
        <end position="230"/>
    </location>
</feature>
<evidence type="ECO:0000313" key="3">
    <source>
        <dbReference type="Proteomes" id="UP000594263"/>
    </source>
</evidence>
<sequence length="411" mass="45565">MAKGSKKEANGGKAKSDLEAEERKRLKRLAVSKGMISDTPAKPSASLSLSKLVVKHHGKDIIKKSQRKNKYLFSFPGLLAPVAGGKIGELKDLGTKNPILYLDFPQGRMKLFGTIMYPKNRYLTLQFSRGGKNVMCEDSFDTMIVFSDAWWIGKKEENPGEARLDFPKELTGEQPVECDFRGGAGSTTLFKSGVNQHVPKFVKEQTPMKDLEDDSFKSENDVTEILERTPTRHSARTSNKSYKFAEASSNDASSASDDDISLIAEKKNEAKNSNMHESHADTKEPLTQSKKVSRSSSEVADGVPLNKRGSLIQSTISTLFKKAEEKGEPRSSRKSTPLPVVEQKSQRTKSSRKINVDDDETGGKRKKRKLMKGTNLKTVETQLEDENDAIEEFSSSSQETDGSDQDWSGDL</sequence>
<name>A0A7N0TG49_KALFE</name>
<dbReference type="AlphaFoldDB" id="A0A7N0TG49"/>
<feature type="compositionally biased region" description="Acidic residues" evidence="1">
    <location>
        <begin position="382"/>
        <end position="391"/>
    </location>
</feature>
<dbReference type="InterPro" id="IPR038859">
    <property type="entry name" value="RHL1"/>
</dbReference>
<feature type="compositionally biased region" description="Low complexity" evidence="1">
    <location>
        <begin position="245"/>
        <end position="255"/>
    </location>
</feature>
<feature type="compositionally biased region" description="Polar residues" evidence="1">
    <location>
        <begin position="285"/>
        <end position="298"/>
    </location>
</feature>
<dbReference type="GO" id="GO:0003677">
    <property type="term" value="F:DNA binding"/>
    <property type="evidence" value="ECO:0007669"/>
    <property type="project" value="InterPro"/>
</dbReference>
<feature type="compositionally biased region" description="Basic and acidic residues" evidence="1">
    <location>
        <begin position="321"/>
        <end position="331"/>
    </location>
</feature>
<dbReference type="PANTHER" id="PTHR35698:SF2">
    <property type="entry name" value="DNA-BINDING PROTEIN RHL1"/>
    <property type="match status" value="1"/>
</dbReference>
<dbReference type="EnsemblPlants" id="Kaladp0035s0056.1.v1.1">
    <property type="protein sequence ID" value="Kaladp0035s0056.1.v1.1"/>
    <property type="gene ID" value="Kaladp0035s0056.v1.1"/>
</dbReference>
<evidence type="ECO:0000313" key="2">
    <source>
        <dbReference type="EnsemblPlants" id="Kaladp0035s0056.1.v1.1"/>
    </source>
</evidence>
<dbReference type="Proteomes" id="UP000594263">
    <property type="component" value="Unplaced"/>
</dbReference>
<organism evidence="2 3">
    <name type="scientific">Kalanchoe fedtschenkoi</name>
    <name type="common">Lavender scallops</name>
    <name type="synonym">South American air plant</name>
    <dbReference type="NCBI Taxonomy" id="63787"/>
    <lineage>
        <taxon>Eukaryota</taxon>
        <taxon>Viridiplantae</taxon>
        <taxon>Streptophyta</taxon>
        <taxon>Embryophyta</taxon>
        <taxon>Tracheophyta</taxon>
        <taxon>Spermatophyta</taxon>
        <taxon>Magnoliopsida</taxon>
        <taxon>eudicotyledons</taxon>
        <taxon>Gunneridae</taxon>
        <taxon>Pentapetalae</taxon>
        <taxon>Saxifragales</taxon>
        <taxon>Crassulaceae</taxon>
        <taxon>Kalanchoe</taxon>
    </lineage>
</organism>
<evidence type="ECO:0000256" key="1">
    <source>
        <dbReference type="SAM" id="MobiDB-lite"/>
    </source>
</evidence>
<feature type="compositionally biased region" description="Acidic residues" evidence="1">
    <location>
        <begin position="401"/>
        <end position="411"/>
    </location>
</feature>
<keyword evidence="3" id="KW-1185">Reference proteome</keyword>
<feature type="region of interest" description="Disordered" evidence="1">
    <location>
        <begin position="1"/>
        <end position="21"/>
    </location>
</feature>
<accession>A0A7N0TG49</accession>
<dbReference type="Gramene" id="Kaladp0035s0056.1.v1.1">
    <property type="protein sequence ID" value="Kaladp0035s0056.1.v1.1"/>
    <property type="gene ID" value="Kaladp0035s0056.v1.1"/>
</dbReference>
<dbReference type="OMA" id="ENPEEAC"/>
<reference evidence="2" key="1">
    <citation type="submission" date="2021-01" db="UniProtKB">
        <authorList>
            <consortium name="EnsemblPlants"/>
        </authorList>
    </citation>
    <scope>IDENTIFICATION</scope>
</reference>
<dbReference type="PANTHER" id="PTHR35698">
    <property type="entry name" value="DNA-BINDING PROTEIN RHL1"/>
    <property type="match status" value="1"/>
</dbReference>
<protein>
    <recommendedName>
        <fullName evidence="4">DNA-binding protein RHL1</fullName>
    </recommendedName>
</protein>
<feature type="compositionally biased region" description="Basic and acidic residues" evidence="1">
    <location>
        <begin position="264"/>
        <end position="284"/>
    </location>
</feature>
<proteinExistence type="predicted"/>
<feature type="region of interest" description="Disordered" evidence="1">
    <location>
        <begin position="205"/>
        <end position="411"/>
    </location>
</feature>